<feature type="region of interest" description="Disordered" evidence="7">
    <location>
        <begin position="284"/>
        <end position="309"/>
    </location>
</feature>
<evidence type="ECO:0000256" key="2">
    <source>
        <dbReference type="ARBA" id="ARBA00005376"/>
    </source>
</evidence>
<dbReference type="InterPro" id="IPR008568">
    <property type="entry name" value="EMC3"/>
</dbReference>
<evidence type="ECO:0000313" key="10">
    <source>
        <dbReference type="Proteomes" id="UP000723463"/>
    </source>
</evidence>
<name>A0A9P6K8F8_9FUNG</name>
<evidence type="ECO:0000256" key="4">
    <source>
        <dbReference type="ARBA" id="ARBA00022692"/>
    </source>
</evidence>
<dbReference type="Pfam" id="PF01956">
    <property type="entry name" value="EMC3_TMCO1"/>
    <property type="match status" value="1"/>
</dbReference>
<dbReference type="PANTHER" id="PTHR13116">
    <property type="entry name" value="ER MEMBRANE PROTEIN COMPLEX SUBUNIT 3"/>
    <property type="match status" value="1"/>
</dbReference>
<keyword evidence="5 8" id="KW-1133">Transmembrane helix</keyword>
<protein>
    <recommendedName>
        <fullName evidence="3">ER membrane protein complex subunit 3</fullName>
    </recommendedName>
</protein>
<dbReference type="Proteomes" id="UP000723463">
    <property type="component" value="Unassembled WGS sequence"/>
</dbReference>
<evidence type="ECO:0000256" key="8">
    <source>
        <dbReference type="SAM" id="Phobius"/>
    </source>
</evidence>
<reference evidence="9" key="1">
    <citation type="journal article" date="2020" name="Fungal Divers.">
        <title>Resolving the Mortierellaceae phylogeny through synthesis of multi-gene phylogenetics and phylogenomics.</title>
        <authorList>
            <person name="Vandepol N."/>
            <person name="Liber J."/>
            <person name="Desiro A."/>
            <person name="Na H."/>
            <person name="Kennedy M."/>
            <person name="Barry K."/>
            <person name="Grigoriev I.V."/>
            <person name="Miller A.N."/>
            <person name="O'Donnell K."/>
            <person name="Stajich J.E."/>
            <person name="Bonito G."/>
        </authorList>
    </citation>
    <scope>NUCLEOTIDE SEQUENCE</scope>
    <source>
        <strain evidence="9">NRRL 2591</strain>
    </source>
</reference>
<feature type="transmembrane region" description="Helical" evidence="8">
    <location>
        <begin position="122"/>
        <end position="142"/>
    </location>
</feature>
<dbReference type="InterPro" id="IPR002809">
    <property type="entry name" value="EMC3/TMCO1"/>
</dbReference>
<keyword evidence="6 8" id="KW-0472">Membrane</keyword>
<dbReference type="GO" id="GO:0072546">
    <property type="term" value="C:EMC complex"/>
    <property type="evidence" value="ECO:0007669"/>
    <property type="project" value="TreeGrafter"/>
</dbReference>
<keyword evidence="4 8" id="KW-0812">Transmembrane</keyword>
<evidence type="ECO:0000313" key="9">
    <source>
        <dbReference type="EMBL" id="KAF9550836.1"/>
    </source>
</evidence>
<keyword evidence="10" id="KW-1185">Reference proteome</keyword>
<comment type="subcellular location">
    <subcellularLocation>
        <location evidence="1">Membrane</location>
        <topology evidence="1">Multi-pass membrane protein</topology>
    </subcellularLocation>
</comment>
<comment type="similarity">
    <text evidence="2">Belongs to the EMC3 family.</text>
</comment>
<dbReference type="GO" id="GO:0034975">
    <property type="term" value="P:protein folding in endoplasmic reticulum"/>
    <property type="evidence" value="ECO:0007669"/>
    <property type="project" value="TreeGrafter"/>
</dbReference>
<feature type="transmembrane region" description="Helical" evidence="8">
    <location>
        <begin position="175"/>
        <end position="197"/>
    </location>
</feature>
<dbReference type="SMART" id="SM01415">
    <property type="entry name" value="DUF106"/>
    <property type="match status" value="1"/>
</dbReference>
<evidence type="ECO:0000256" key="1">
    <source>
        <dbReference type="ARBA" id="ARBA00004141"/>
    </source>
</evidence>
<feature type="compositionally biased region" description="Low complexity" evidence="7">
    <location>
        <begin position="285"/>
        <end position="300"/>
    </location>
</feature>
<gene>
    <name evidence="9" type="primary">EMC3</name>
    <name evidence="9" type="ORF">EC957_011383</name>
</gene>
<dbReference type="EMBL" id="JAAAXW010000008">
    <property type="protein sequence ID" value="KAF9550836.1"/>
    <property type="molecule type" value="Genomic_DNA"/>
</dbReference>
<evidence type="ECO:0000256" key="6">
    <source>
        <dbReference type="ARBA" id="ARBA00023136"/>
    </source>
</evidence>
<proteinExistence type="inferred from homology"/>
<dbReference type="AlphaFoldDB" id="A0A9P6K8F8"/>
<evidence type="ECO:0000256" key="5">
    <source>
        <dbReference type="ARBA" id="ARBA00022989"/>
    </source>
</evidence>
<dbReference type="PANTHER" id="PTHR13116:SF5">
    <property type="entry name" value="ER MEMBRANE PROTEIN COMPLEX SUBUNIT 3"/>
    <property type="match status" value="1"/>
</dbReference>
<accession>A0A9P6K8F8</accession>
<organism evidence="9 10">
    <name type="scientific">Mortierella hygrophila</name>
    <dbReference type="NCBI Taxonomy" id="979708"/>
    <lineage>
        <taxon>Eukaryota</taxon>
        <taxon>Fungi</taxon>
        <taxon>Fungi incertae sedis</taxon>
        <taxon>Mucoromycota</taxon>
        <taxon>Mortierellomycotina</taxon>
        <taxon>Mortierellomycetes</taxon>
        <taxon>Mortierellales</taxon>
        <taxon>Mortierellaceae</taxon>
        <taxon>Mortierella</taxon>
    </lineage>
</organism>
<comment type="caution">
    <text evidence="9">The sequence shown here is derived from an EMBL/GenBank/DDBJ whole genome shotgun (WGS) entry which is preliminary data.</text>
</comment>
<evidence type="ECO:0000256" key="7">
    <source>
        <dbReference type="SAM" id="MobiDB-lite"/>
    </source>
</evidence>
<sequence>MGAWTVLQERDWVLIPIMIVMVLVGVVRHQVTVLLNGTPKKADLKSARETKALQRCGLLRAHGVHIPEHAFHGRKAFLSEAFEKGTYLKETNTGNKPRGNVMQDPAYVETMMDGMKKNMMNIVPQTVIMGWINFFFSGFVLVKLPFPLTVRFKGMLQRGVETHDMDVSWVSSLSWYFLNLFGLQSVFTLILGSGHAADAMRDMQAMSTMGMGNAAGPNLSPTGQPQDMHKIFLAEKENLDLTEHEWGLENVETRLLVKYGKKPASVLLDQKRAKIAKLAGRQATKESAAVAAPSAAAANASKKKGRRQV</sequence>
<evidence type="ECO:0000256" key="3">
    <source>
        <dbReference type="ARBA" id="ARBA00020822"/>
    </source>
</evidence>
<feature type="transmembrane region" description="Helical" evidence="8">
    <location>
        <begin position="12"/>
        <end position="35"/>
    </location>
</feature>